<accession>V6J0U1</accession>
<organism evidence="5 6">
    <name type="scientific">Sporolactobacillus laevolacticus DSM 442</name>
    <dbReference type="NCBI Taxonomy" id="1395513"/>
    <lineage>
        <taxon>Bacteria</taxon>
        <taxon>Bacillati</taxon>
        <taxon>Bacillota</taxon>
        <taxon>Bacilli</taxon>
        <taxon>Bacillales</taxon>
        <taxon>Sporolactobacillaceae</taxon>
        <taxon>Sporolactobacillus</taxon>
    </lineage>
</organism>
<dbReference type="GO" id="GO:0016747">
    <property type="term" value="F:acyltransferase activity, transferring groups other than amino-acyl groups"/>
    <property type="evidence" value="ECO:0007669"/>
    <property type="project" value="InterPro"/>
</dbReference>
<protein>
    <recommendedName>
        <fullName evidence="4">Acyltransferase 3 domain-containing protein</fullName>
    </recommendedName>
</protein>
<keyword evidence="3" id="KW-1133">Transmembrane helix</keyword>
<evidence type="ECO:0000256" key="2">
    <source>
        <dbReference type="ARBA" id="ARBA00007400"/>
    </source>
</evidence>
<dbReference type="RefSeq" id="WP_023509479.1">
    <property type="nucleotide sequence ID" value="NZ_AWTC01000004.1"/>
</dbReference>
<feature type="transmembrane region" description="Helical" evidence="3">
    <location>
        <begin position="57"/>
        <end position="79"/>
    </location>
</feature>
<evidence type="ECO:0000313" key="6">
    <source>
        <dbReference type="Proteomes" id="UP000018296"/>
    </source>
</evidence>
<feature type="transmembrane region" description="Helical" evidence="3">
    <location>
        <begin position="250"/>
        <end position="270"/>
    </location>
</feature>
<dbReference type="eggNOG" id="COG1835">
    <property type="taxonomic scope" value="Bacteria"/>
</dbReference>
<dbReference type="PANTHER" id="PTHR23028:SF53">
    <property type="entry name" value="ACYL_TRANSF_3 DOMAIN-CONTAINING PROTEIN"/>
    <property type="match status" value="1"/>
</dbReference>
<comment type="similarity">
    <text evidence="2">Belongs to the acyltransferase 3 family.</text>
</comment>
<dbReference type="GO" id="GO:0016020">
    <property type="term" value="C:membrane"/>
    <property type="evidence" value="ECO:0007669"/>
    <property type="project" value="TreeGrafter"/>
</dbReference>
<dbReference type="InterPro" id="IPR002656">
    <property type="entry name" value="Acyl_transf_3_dom"/>
</dbReference>
<evidence type="ECO:0000256" key="1">
    <source>
        <dbReference type="ARBA" id="ARBA00004370"/>
    </source>
</evidence>
<feature type="domain" description="Acyltransferase 3" evidence="4">
    <location>
        <begin position="5"/>
        <end position="369"/>
    </location>
</feature>
<feature type="transmembrane region" description="Helical" evidence="3">
    <location>
        <begin position="354"/>
        <end position="375"/>
    </location>
</feature>
<feature type="transmembrane region" description="Helical" evidence="3">
    <location>
        <begin position="290"/>
        <end position="309"/>
    </location>
</feature>
<reference evidence="5 6" key="1">
    <citation type="journal article" date="2013" name="Genome Announc.">
        <title>Genome Sequence of Sporolactobacillus laevolacticus DSM442, an Efficient Polymer-Grade D-Lactate Producer from Agricultural Waste Cottonseed as a Nitrogen Source.</title>
        <authorList>
            <person name="Wang H."/>
            <person name="Wang L."/>
            <person name="Ju J."/>
            <person name="Yu B."/>
            <person name="Ma Y."/>
        </authorList>
    </citation>
    <scope>NUCLEOTIDE SEQUENCE [LARGE SCALE GENOMIC DNA]</scope>
    <source>
        <strain evidence="5 6">DSM 442</strain>
    </source>
</reference>
<dbReference type="Proteomes" id="UP000018296">
    <property type="component" value="Unassembled WGS sequence"/>
</dbReference>
<comment type="subcellular location">
    <subcellularLocation>
        <location evidence="1">Membrane</location>
    </subcellularLocation>
</comment>
<name>V6J0U1_9BACL</name>
<dbReference type="Pfam" id="PF01757">
    <property type="entry name" value="Acyl_transf_3"/>
    <property type="match status" value="1"/>
</dbReference>
<dbReference type="GO" id="GO:0009103">
    <property type="term" value="P:lipopolysaccharide biosynthetic process"/>
    <property type="evidence" value="ECO:0007669"/>
    <property type="project" value="TreeGrafter"/>
</dbReference>
<dbReference type="EMBL" id="AWTC01000004">
    <property type="protein sequence ID" value="EST12766.1"/>
    <property type="molecule type" value="Genomic_DNA"/>
</dbReference>
<feature type="transmembrane region" description="Helical" evidence="3">
    <location>
        <begin position="100"/>
        <end position="119"/>
    </location>
</feature>
<evidence type="ECO:0000313" key="5">
    <source>
        <dbReference type="EMBL" id="EST12766.1"/>
    </source>
</evidence>
<dbReference type="PANTHER" id="PTHR23028">
    <property type="entry name" value="ACETYLTRANSFERASE"/>
    <property type="match status" value="1"/>
</dbReference>
<proteinExistence type="inferred from homology"/>
<sequence>MRRYEELDALRGIASLEVVLSHCLLVYPIFLAIFYHAPLKENWQIILLAKTPLHSLFGGNEAVILFFVLSGFVLSLLYLKKSPNYIEYIVRRICRIYLPYIFSIVLSLFLLESFNWTAKPNLSEWFNQMWHYVPSVKRAFSYVIMLGIDTQNVNTVTWSLVHEMRISFVFPLIMLLVKKYNWKKSLVIGLAISLSGWQIIDKFSNLTTGNLLFTMQNIALTFYYVSFFIMGAILAKYRTSLALIYYKMNIFVKWLVVIFAVIFYNLEWMLPKIGYLKYYSSFLVESLAKSVIDFSITVAVCTLIIFALNSKRLRAILKIKPLLFLGKISYSLYLIHPIVLLLFVHLLYGLIPLPLILISIPITAISIATIMHRLIEVPSIQLGKLLSRKKINSVGNEI</sequence>
<keyword evidence="6" id="KW-1185">Reference proteome</keyword>
<dbReference type="InterPro" id="IPR050879">
    <property type="entry name" value="Acyltransferase_3"/>
</dbReference>
<feature type="transmembrane region" description="Helical" evidence="3">
    <location>
        <begin position="12"/>
        <end position="37"/>
    </location>
</feature>
<gene>
    <name evidence="5" type="ORF">P343_05915</name>
</gene>
<keyword evidence="3" id="KW-0812">Transmembrane</keyword>
<dbReference type="STRING" id="1395513.P343_05915"/>
<evidence type="ECO:0000256" key="3">
    <source>
        <dbReference type="SAM" id="Phobius"/>
    </source>
</evidence>
<dbReference type="AlphaFoldDB" id="V6J0U1"/>
<feature type="transmembrane region" description="Helical" evidence="3">
    <location>
        <begin position="330"/>
        <end position="348"/>
    </location>
</feature>
<comment type="caution">
    <text evidence="5">The sequence shown here is derived from an EMBL/GenBank/DDBJ whole genome shotgun (WGS) entry which is preliminary data.</text>
</comment>
<keyword evidence="3" id="KW-0472">Membrane</keyword>
<dbReference type="PATRIC" id="fig|1395513.3.peg.1209"/>
<feature type="transmembrane region" description="Helical" evidence="3">
    <location>
        <begin position="220"/>
        <end position="238"/>
    </location>
</feature>
<evidence type="ECO:0000259" key="4">
    <source>
        <dbReference type="Pfam" id="PF01757"/>
    </source>
</evidence>